<organism evidence="1 2">
    <name type="scientific">Mesorhizobium retamae</name>
    <dbReference type="NCBI Taxonomy" id="2912854"/>
    <lineage>
        <taxon>Bacteria</taxon>
        <taxon>Pseudomonadati</taxon>
        <taxon>Pseudomonadota</taxon>
        <taxon>Alphaproteobacteria</taxon>
        <taxon>Hyphomicrobiales</taxon>
        <taxon>Phyllobacteriaceae</taxon>
        <taxon>Mesorhizobium</taxon>
    </lineage>
</organism>
<sequence>MKKTTETQVKEITSAMLEYGCKTMSYVTYSFDKKVDGVIYEYFVFRNASSDTITTDISVVFVPLNELVYAVDEYPKDKTNEKTKNISLRTILLGAASIKFFRIKSIEFKPDQENTKEFAKRTIDESEFIIDSLGGIDALLKKFSESGEPPEAAVAIRIFKRDYEGARKEIERIISEEGSLMRDFIFRADAFLSSIGK</sequence>
<gene>
    <name evidence="1" type="ORF">L4923_11645</name>
</gene>
<proteinExistence type="predicted"/>
<comment type="caution">
    <text evidence="1">The sequence shown here is derived from an EMBL/GenBank/DDBJ whole genome shotgun (WGS) entry which is preliminary data.</text>
</comment>
<protein>
    <recommendedName>
        <fullName evidence="3">DUF4304 domain-containing protein</fullName>
    </recommendedName>
</protein>
<dbReference type="EMBL" id="JAKREW010000009">
    <property type="protein sequence ID" value="MCG7505664.1"/>
    <property type="molecule type" value="Genomic_DNA"/>
</dbReference>
<name>A0ABS9QGC2_9HYPH</name>
<dbReference type="Proteomes" id="UP001201701">
    <property type="component" value="Unassembled WGS sequence"/>
</dbReference>
<keyword evidence="2" id="KW-1185">Reference proteome</keyword>
<evidence type="ECO:0000313" key="2">
    <source>
        <dbReference type="Proteomes" id="UP001201701"/>
    </source>
</evidence>
<accession>A0ABS9QGC2</accession>
<evidence type="ECO:0000313" key="1">
    <source>
        <dbReference type="EMBL" id="MCG7505664.1"/>
    </source>
</evidence>
<dbReference type="RefSeq" id="WP_239365049.1">
    <property type="nucleotide sequence ID" value="NZ_JAKREW010000009.1"/>
</dbReference>
<evidence type="ECO:0008006" key="3">
    <source>
        <dbReference type="Google" id="ProtNLM"/>
    </source>
</evidence>
<reference evidence="1 2" key="1">
    <citation type="submission" date="2022-02" db="EMBL/GenBank/DDBJ databases">
        <title>Draft genome sequence of Mezorhizobium retamae strain IRAMC:0171 isolated from Retama raetam nodules.</title>
        <authorList>
            <person name="Bengaied R."/>
            <person name="Sbissi I."/>
            <person name="Huber K."/>
            <person name="Ghodbane F."/>
            <person name="Nouioui I."/>
            <person name="Tarhouni M."/>
            <person name="Gtari M."/>
        </authorList>
    </citation>
    <scope>NUCLEOTIDE SEQUENCE [LARGE SCALE GENOMIC DNA]</scope>
    <source>
        <strain evidence="1 2">IRAMC:0171</strain>
    </source>
</reference>